<dbReference type="RefSeq" id="XP_013775646.1">
    <property type="nucleotide sequence ID" value="XM_013920192.2"/>
</dbReference>
<dbReference type="PANTHER" id="PTHR13396">
    <property type="entry name" value="NEDD4 FAMILY INTERACTING PROTEIN 1/2"/>
    <property type="match status" value="1"/>
</dbReference>
<feature type="transmembrane region" description="Helical" evidence="6">
    <location>
        <begin position="162"/>
        <end position="180"/>
    </location>
</feature>
<keyword evidence="3 6" id="KW-1133">Transmembrane helix</keyword>
<evidence type="ECO:0000256" key="4">
    <source>
        <dbReference type="ARBA" id="ARBA00023136"/>
    </source>
</evidence>
<dbReference type="CDD" id="cd22212">
    <property type="entry name" value="NDFIP-like"/>
    <property type="match status" value="1"/>
</dbReference>
<accession>A0ABM1B684</accession>
<dbReference type="InterPro" id="IPR019325">
    <property type="entry name" value="NEDD4/Bsd2"/>
</dbReference>
<comment type="subcellular location">
    <subcellularLocation>
        <location evidence="1">Membrane</location>
        <topology evidence="1">Multi-pass membrane protein</topology>
    </subcellularLocation>
</comment>
<dbReference type="RefSeq" id="XP_013775648.1">
    <property type="nucleotide sequence ID" value="XM_013920194.2"/>
</dbReference>
<feature type="region of interest" description="Disordered" evidence="5">
    <location>
        <begin position="1"/>
        <end position="88"/>
    </location>
</feature>
<feature type="transmembrane region" description="Helical" evidence="6">
    <location>
        <begin position="131"/>
        <end position="155"/>
    </location>
</feature>
<gene>
    <name evidence="8 9 10" type="primary">LOC106460491</name>
</gene>
<dbReference type="RefSeq" id="XP_013775647.1">
    <property type="nucleotide sequence ID" value="XM_013920193.2"/>
</dbReference>
<dbReference type="Pfam" id="PF10176">
    <property type="entry name" value="NEDD4_Bsd2"/>
    <property type="match status" value="2"/>
</dbReference>
<evidence type="ECO:0000256" key="6">
    <source>
        <dbReference type="SAM" id="Phobius"/>
    </source>
</evidence>
<protein>
    <submittedName>
        <fullName evidence="8 9">NEDD4 family-interacting protein 1-like</fullName>
    </submittedName>
</protein>
<reference evidence="8 9" key="1">
    <citation type="submission" date="2025-05" db="UniProtKB">
        <authorList>
            <consortium name="RefSeq"/>
        </authorList>
    </citation>
    <scope>IDENTIFICATION</scope>
    <source>
        <tissue evidence="8 9">Muscle</tissue>
    </source>
</reference>
<dbReference type="Proteomes" id="UP000694941">
    <property type="component" value="Unplaced"/>
</dbReference>
<evidence type="ECO:0000256" key="2">
    <source>
        <dbReference type="ARBA" id="ARBA00022692"/>
    </source>
</evidence>
<evidence type="ECO:0000256" key="5">
    <source>
        <dbReference type="SAM" id="MobiDB-lite"/>
    </source>
</evidence>
<feature type="compositionally biased region" description="Polar residues" evidence="5">
    <location>
        <begin position="57"/>
        <end position="78"/>
    </location>
</feature>
<evidence type="ECO:0000313" key="9">
    <source>
        <dbReference type="RefSeq" id="XP_013775647.1"/>
    </source>
</evidence>
<evidence type="ECO:0000313" key="7">
    <source>
        <dbReference type="Proteomes" id="UP000694941"/>
    </source>
</evidence>
<keyword evidence="4 6" id="KW-0472">Membrane</keyword>
<organism evidence="7 10">
    <name type="scientific">Limulus polyphemus</name>
    <name type="common">Atlantic horseshoe crab</name>
    <dbReference type="NCBI Taxonomy" id="6850"/>
    <lineage>
        <taxon>Eukaryota</taxon>
        <taxon>Metazoa</taxon>
        <taxon>Ecdysozoa</taxon>
        <taxon>Arthropoda</taxon>
        <taxon>Chelicerata</taxon>
        <taxon>Merostomata</taxon>
        <taxon>Xiphosura</taxon>
        <taxon>Limulidae</taxon>
        <taxon>Limulus</taxon>
    </lineage>
</organism>
<dbReference type="PANTHER" id="PTHR13396:SF5">
    <property type="entry name" value="NEDD4 FAMILY INTERACTING PROTEIN"/>
    <property type="match status" value="1"/>
</dbReference>
<keyword evidence="2 6" id="KW-0812">Transmembrane</keyword>
<evidence type="ECO:0000313" key="8">
    <source>
        <dbReference type="RefSeq" id="XP_013775646.1"/>
    </source>
</evidence>
<dbReference type="GeneID" id="106460491"/>
<feature type="transmembrane region" description="Helical" evidence="6">
    <location>
        <begin position="192"/>
        <end position="210"/>
    </location>
</feature>
<evidence type="ECO:0000256" key="3">
    <source>
        <dbReference type="ARBA" id="ARBA00022989"/>
    </source>
</evidence>
<proteinExistence type="predicted"/>
<evidence type="ECO:0000256" key="1">
    <source>
        <dbReference type="ARBA" id="ARBA00004141"/>
    </source>
</evidence>
<sequence>MEREQTSVAYQMLKQQEDGDSSPTPTASLMVPPQGIPPPAYDELVAEGAIGGHSEEASNYTNEDGNINQLSSPKGQNTVPVPPPYDAADAELPTYEEVQRSKILEGGEDQRQGEDVNSLWSHGEEILGTDFLFFTSFFVAFLFNWVGFLLLVCFCHTLAGRYGALAGFGLSLAKWTLIVKHSTDLVSSENEWLWWIIMAFGIVICARSCLQYVQVKREWRLLNPLRRERLYFFY</sequence>
<name>A0ABM1B684_LIMPO</name>
<evidence type="ECO:0000313" key="10">
    <source>
        <dbReference type="RefSeq" id="XP_013775648.1"/>
    </source>
</evidence>
<keyword evidence="7" id="KW-1185">Reference proteome</keyword>